<organism evidence="2 3">
    <name type="scientific">Nocardioides agariphilus</name>
    <dbReference type="NCBI Taxonomy" id="433664"/>
    <lineage>
        <taxon>Bacteria</taxon>
        <taxon>Bacillati</taxon>
        <taxon>Actinomycetota</taxon>
        <taxon>Actinomycetes</taxon>
        <taxon>Propionibacteriales</taxon>
        <taxon>Nocardioidaceae</taxon>
        <taxon>Nocardioides</taxon>
    </lineage>
</organism>
<dbReference type="InterPro" id="IPR009078">
    <property type="entry name" value="Ferritin-like_SF"/>
</dbReference>
<sequence>MTTTETVEALQTALAAEHAALFVYGSLGAQTSESATPHVFAEVVDAYSTHRAWRDLLTTRLREEGVEPVPAAPTYELPDIPANVIGVVKAACDLEARCCETYAYVVANTVGQDRSWAIQALTRAAVRQTALGLPPGSWPGASDLG</sequence>
<name>A0A930VS60_9ACTN</name>
<proteinExistence type="predicted"/>
<dbReference type="Pfam" id="PF14530">
    <property type="entry name" value="DUF4439"/>
    <property type="match status" value="1"/>
</dbReference>
<dbReference type="SUPFAM" id="SSF47240">
    <property type="entry name" value="Ferritin-like"/>
    <property type="match status" value="1"/>
</dbReference>
<reference evidence="2" key="1">
    <citation type="submission" date="2020-11" db="EMBL/GenBank/DDBJ databases">
        <title>Nocardioides cynanchi sp. nov., isolated from soil of rhizosphere of Cynanchum wilfordii.</title>
        <authorList>
            <person name="Lee J.-S."/>
            <person name="Suh M.K."/>
            <person name="Kim J.-S."/>
        </authorList>
    </citation>
    <scope>NUCLEOTIDE SEQUENCE</scope>
    <source>
        <strain evidence="2">KCTC 19276</strain>
    </source>
</reference>
<feature type="domain" description="DUF4439" evidence="1">
    <location>
        <begin position="9"/>
        <end position="140"/>
    </location>
</feature>
<keyword evidence="3" id="KW-1185">Reference proteome</keyword>
<protein>
    <submittedName>
        <fullName evidence="2">Ferritin-like domain-containing protein</fullName>
    </submittedName>
</protein>
<dbReference type="RefSeq" id="WP_194697093.1">
    <property type="nucleotide sequence ID" value="NZ_JADKPO010000019.1"/>
</dbReference>
<evidence type="ECO:0000259" key="1">
    <source>
        <dbReference type="Pfam" id="PF14530"/>
    </source>
</evidence>
<dbReference type="CDD" id="cd00657">
    <property type="entry name" value="Ferritin_like"/>
    <property type="match status" value="1"/>
</dbReference>
<evidence type="ECO:0000313" key="2">
    <source>
        <dbReference type="EMBL" id="MBF4768940.1"/>
    </source>
</evidence>
<accession>A0A930VS60</accession>
<dbReference type="EMBL" id="JADKPO010000019">
    <property type="protein sequence ID" value="MBF4768940.1"/>
    <property type="molecule type" value="Genomic_DNA"/>
</dbReference>
<dbReference type="Proteomes" id="UP000660668">
    <property type="component" value="Unassembled WGS sequence"/>
</dbReference>
<gene>
    <name evidence="2" type="ORF">ISU10_14330</name>
</gene>
<dbReference type="Gene3D" id="1.20.1260.10">
    <property type="match status" value="1"/>
</dbReference>
<dbReference type="InterPro" id="IPR029447">
    <property type="entry name" value="DUF4439"/>
</dbReference>
<dbReference type="InterPro" id="IPR012347">
    <property type="entry name" value="Ferritin-like"/>
</dbReference>
<evidence type="ECO:0000313" key="3">
    <source>
        <dbReference type="Proteomes" id="UP000660668"/>
    </source>
</evidence>
<comment type="caution">
    <text evidence="2">The sequence shown here is derived from an EMBL/GenBank/DDBJ whole genome shotgun (WGS) entry which is preliminary data.</text>
</comment>
<dbReference type="AlphaFoldDB" id="A0A930VS60"/>